<keyword evidence="1" id="KW-0472">Membrane</keyword>
<evidence type="ECO:0000313" key="2">
    <source>
        <dbReference type="EMBL" id="ALD82428.1"/>
    </source>
</evidence>
<dbReference type="EMBL" id="KT225520">
    <property type="protein sequence ID" value="ALD82428.1"/>
    <property type="molecule type" value="Genomic_DNA"/>
</dbReference>
<dbReference type="RefSeq" id="WP_172686926.1">
    <property type="nucleotide sequence ID" value="NZ_KT225520.1"/>
</dbReference>
<name>A0A0M3STF4_RAOOR</name>
<accession>A0A0M3STF4</accession>
<feature type="transmembrane region" description="Helical" evidence="1">
    <location>
        <begin position="12"/>
        <end position="33"/>
    </location>
</feature>
<reference evidence="2" key="1">
    <citation type="submission" date="2015-06" db="EMBL/GenBank/DDBJ databases">
        <title>Carbapenemase-producing Raoultella ornithinolytica.</title>
        <authorList>
            <person name="Sun J."/>
            <person name="Zhang F."/>
        </authorList>
    </citation>
    <scope>NUCLEOTIDE SEQUENCE</scope>
    <source>
        <strain evidence="2">RJ46C</strain>
        <plasmid evidence="2">pRJ46C</plasmid>
    </source>
</reference>
<feature type="transmembrane region" description="Helical" evidence="1">
    <location>
        <begin position="71"/>
        <end position="101"/>
    </location>
</feature>
<proteinExistence type="predicted"/>
<sequence>MTEAQYAFTHFLRMFVLIAVISAGYGYLIISVVMTRKRAFIFQFLSLAGLGALFSFLVFRSDGMWSGAPEVSQAIVIGMFTATVIFYMFCLLIRAVGWLIAQ</sequence>
<feature type="transmembrane region" description="Helical" evidence="1">
    <location>
        <begin position="40"/>
        <end position="59"/>
    </location>
</feature>
<dbReference type="AlphaFoldDB" id="A0A0M3STF4"/>
<keyword evidence="1" id="KW-1133">Transmembrane helix</keyword>
<keyword evidence="2" id="KW-0614">Plasmid</keyword>
<organism evidence="2">
    <name type="scientific">Raoultella ornithinolytica</name>
    <name type="common">Klebsiella ornithinolytica</name>
    <dbReference type="NCBI Taxonomy" id="54291"/>
    <lineage>
        <taxon>Bacteria</taxon>
        <taxon>Pseudomonadati</taxon>
        <taxon>Pseudomonadota</taxon>
        <taxon>Gammaproteobacteria</taxon>
        <taxon>Enterobacterales</taxon>
        <taxon>Enterobacteriaceae</taxon>
        <taxon>Klebsiella/Raoultella group</taxon>
        <taxon>Raoultella</taxon>
    </lineage>
</organism>
<evidence type="ECO:0000256" key="1">
    <source>
        <dbReference type="SAM" id="Phobius"/>
    </source>
</evidence>
<keyword evidence="1" id="KW-0812">Transmembrane</keyword>
<protein>
    <submittedName>
        <fullName evidence="2">Uncharacterized protein</fullName>
    </submittedName>
</protein>
<geneLocation type="plasmid" evidence="2">
    <name>pRJ46C</name>
</geneLocation>